<dbReference type="EMBL" id="HBUF01548197">
    <property type="protein sequence ID" value="CAG6757897.1"/>
    <property type="molecule type" value="Transcribed_RNA"/>
</dbReference>
<reference evidence="1" key="1">
    <citation type="submission" date="2021-05" db="EMBL/GenBank/DDBJ databases">
        <authorList>
            <person name="Alioto T."/>
            <person name="Alioto T."/>
            <person name="Gomez Garrido J."/>
        </authorList>
    </citation>
    <scope>NUCLEOTIDE SEQUENCE</scope>
</reference>
<dbReference type="AlphaFoldDB" id="A0A8D9A587"/>
<accession>A0A8D9A587</accession>
<organism evidence="1">
    <name type="scientific">Cacopsylla melanoneura</name>
    <dbReference type="NCBI Taxonomy" id="428564"/>
    <lineage>
        <taxon>Eukaryota</taxon>
        <taxon>Metazoa</taxon>
        <taxon>Ecdysozoa</taxon>
        <taxon>Arthropoda</taxon>
        <taxon>Hexapoda</taxon>
        <taxon>Insecta</taxon>
        <taxon>Pterygota</taxon>
        <taxon>Neoptera</taxon>
        <taxon>Paraneoptera</taxon>
        <taxon>Hemiptera</taxon>
        <taxon>Sternorrhyncha</taxon>
        <taxon>Psylloidea</taxon>
        <taxon>Psyllidae</taxon>
        <taxon>Psyllinae</taxon>
        <taxon>Cacopsylla</taxon>
    </lineage>
</organism>
<protein>
    <submittedName>
        <fullName evidence="1">Uncharacterized protein</fullName>
    </submittedName>
</protein>
<name>A0A8D9A587_9HEMI</name>
<evidence type="ECO:0000313" key="1">
    <source>
        <dbReference type="EMBL" id="CAG6757897.1"/>
    </source>
</evidence>
<sequence>MPWPSCVYIFCSSSAFFLNSSAFCKFSGIPSPFLHMMLALTQPRKSSRSHAFTAYSNANGLLGGMFARSTPTSRRPDAWKQPSGLFKAQLFLKFSRALA</sequence>
<proteinExistence type="predicted"/>